<evidence type="ECO:0000256" key="2">
    <source>
        <dbReference type="ARBA" id="ARBA00023125"/>
    </source>
</evidence>
<dbReference type="PROSITE" id="PS50932">
    <property type="entry name" value="HTH_LACI_2"/>
    <property type="match status" value="1"/>
</dbReference>
<proteinExistence type="predicted"/>
<dbReference type="InterPro" id="IPR010982">
    <property type="entry name" value="Lambda_DNA-bd_dom_sf"/>
</dbReference>
<keyword evidence="7" id="KW-1185">Reference proteome</keyword>
<evidence type="ECO:0000313" key="6">
    <source>
        <dbReference type="EMBL" id="AXI76849.1"/>
    </source>
</evidence>
<dbReference type="Pfam" id="PF00356">
    <property type="entry name" value="LacI"/>
    <property type="match status" value="1"/>
</dbReference>
<dbReference type="InterPro" id="IPR028082">
    <property type="entry name" value="Peripla_BP_I"/>
</dbReference>
<dbReference type="SUPFAM" id="SSF53822">
    <property type="entry name" value="Periplasmic binding protein-like I"/>
    <property type="match status" value="1"/>
</dbReference>
<dbReference type="Gene3D" id="3.40.50.2300">
    <property type="match status" value="2"/>
</dbReference>
<dbReference type="AlphaFoldDB" id="A0A345SSZ4"/>
<dbReference type="PROSITE" id="PS00356">
    <property type="entry name" value="HTH_LACI_1"/>
    <property type="match status" value="1"/>
</dbReference>
<feature type="domain" description="HTH lacI-type" evidence="4">
    <location>
        <begin position="3"/>
        <end position="57"/>
    </location>
</feature>
<dbReference type="InterPro" id="IPR000843">
    <property type="entry name" value="HTH_LacI"/>
</dbReference>
<dbReference type="PANTHER" id="PTHR30146:SF153">
    <property type="entry name" value="LACTOSE OPERON REPRESSOR"/>
    <property type="match status" value="1"/>
</dbReference>
<dbReference type="InterPro" id="IPR001387">
    <property type="entry name" value="Cro/C1-type_HTH"/>
</dbReference>
<accession>A0A345SSZ4</accession>
<dbReference type="Proteomes" id="UP000249340">
    <property type="component" value="Chromosome"/>
</dbReference>
<evidence type="ECO:0000256" key="3">
    <source>
        <dbReference type="ARBA" id="ARBA00023163"/>
    </source>
</evidence>
<dbReference type="RefSeq" id="WP_111491024.1">
    <property type="nucleotide sequence ID" value="NZ_CP031264.1"/>
</dbReference>
<reference evidence="7" key="1">
    <citation type="submission" date="2018-07" db="EMBL/GenBank/DDBJ databases">
        <title>Streptacidiphilus bronchialis DSM 106435 chromosome.</title>
        <authorList>
            <person name="Batra D."/>
            <person name="Gulvik C.A."/>
        </authorList>
    </citation>
    <scope>NUCLEOTIDE SEQUENCE [LARGE SCALE GENOMIC DNA]</scope>
    <source>
        <strain evidence="7">DSM 106435</strain>
    </source>
</reference>
<dbReference type="EMBL" id="CP031264">
    <property type="protein sequence ID" value="AXI76849.1"/>
    <property type="molecule type" value="Genomic_DNA"/>
</dbReference>
<keyword evidence="1" id="KW-0805">Transcription regulation</keyword>
<dbReference type="InterPro" id="IPR046335">
    <property type="entry name" value="LacI/GalR-like_sensor"/>
</dbReference>
<keyword evidence="3" id="KW-0804">Transcription</keyword>
<dbReference type="Pfam" id="PF13377">
    <property type="entry name" value="Peripla_BP_3"/>
    <property type="match status" value="1"/>
</dbReference>
<dbReference type="GO" id="GO:0000976">
    <property type="term" value="F:transcription cis-regulatory region binding"/>
    <property type="evidence" value="ECO:0007669"/>
    <property type="project" value="TreeGrafter"/>
</dbReference>
<sequence>MRVTIADVARRAGVSKATVSRVLNGKADVDADTAQRIREVIAETGYVPSSRAVGLARGRTRTVGMLVPSLTWPWIGDVLQGVVDVLEADGYGVLLYTCTRGEESLRRFADQVSGSAFDGLLVIEPENTLDYIAELHRKGLPVVLIDDRGHHVEFPSVATTNRDGGASAARHLAALGRRRPAVVTGHLRFGCVRDRSVGFAEAAEAAGLHMDPQLVVEGDFTEESGRAAVHRLLAAGTSFDSVFAHNDLSAAGVLRALRETGRRVPEDVAVIGFDDIPLASHTEPGLTTVRQPMREMGEAAAGLLLSHLQGVPMSPTPFVLPTTLVVRGSAPMP</sequence>
<dbReference type="SUPFAM" id="SSF47413">
    <property type="entry name" value="lambda repressor-like DNA-binding domains"/>
    <property type="match status" value="1"/>
</dbReference>
<dbReference type="CDD" id="cd01392">
    <property type="entry name" value="HTH_LacI"/>
    <property type="match status" value="1"/>
</dbReference>
<evidence type="ECO:0000313" key="7">
    <source>
        <dbReference type="Proteomes" id="UP000249340"/>
    </source>
</evidence>
<evidence type="ECO:0000259" key="4">
    <source>
        <dbReference type="PROSITE" id="PS50932"/>
    </source>
</evidence>
<dbReference type="CDD" id="cd06267">
    <property type="entry name" value="PBP1_LacI_sugar_binding-like"/>
    <property type="match status" value="1"/>
</dbReference>
<dbReference type="OrthoDB" id="4268837at2"/>
<organism evidence="6 7">
    <name type="scientific">Peterkaempfera bronchialis</name>
    <dbReference type="NCBI Taxonomy" id="2126346"/>
    <lineage>
        <taxon>Bacteria</taxon>
        <taxon>Bacillati</taxon>
        <taxon>Actinomycetota</taxon>
        <taxon>Actinomycetes</taxon>
        <taxon>Kitasatosporales</taxon>
        <taxon>Streptomycetaceae</taxon>
        <taxon>Peterkaempfera</taxon>
    </lineage>
</organism>
<evidence type="ECO:0000256" key="1">
    <source>
        <dbReference type="ARBA" id="ARBA00023015"/>
    </source>
</evidence>
<name>A0A345SSZ4_9ACTN</name>
<dbReference type="PANTHER" id="PTHR30146">
    <property type="entry name" value="LACI-RELATED TRANSCRIPTIONAL REPRESSOR"/>
    <property type="match status" value="1"/>
</dbReference>
<dbReference type="PROSITE" id="PS50943">
    <property type="entry name" value="HTH_CROC1"/>
    <property type="match status" value="1"/>
</dbReference>
<gene>
    <name evidence="6" type="ORF">C7M71_004625</name>
</gene>
<keyword evidence="2" id="KW-0238">DNA-binding</keyword>
<dbReference type="PRINTS" id="PR00036">
    <property type="entry name" value="HTHLACI"/>
</dbReference>
<dbReference type="GO" id="GO:0003700">
    <property type="term" value="F:DNA-binding transcription factor activity"/>
    <property type="evidence" value="ECO:0007669"/>
    <property type="project" value="TreeGrafter"/>
</dbReference>
<dbReference type="SMART" id="SM00354">
    <property type="entry name" value="HTH_LACI"/>
    <property type="match status" value="1"/>
</dbReference>
<dbReference type="Gene3D" id="1.10.260.40">
    <property type="entry name" value="lambda repressor-like DNA-binding domains"/>
    <property type="match status" value="1"/>
</dbReference>
<feature type="domain" description="HTH cro/C1-type" evidence="5">
    <location>
        <begin position="4"/>
        <end position="47"/>
    </location>
</feature>
<evidence type="ECO:0000259" key="5">
    <source>
        <dbReference type="PROSITE" id="PS50943"/>
    </source>
</evidence>
<protein>
    <submittedName>
        <fullName evidence="6">LacI family transcriptional regulator</fullName>
    </submittedName>
</protein>
<dbReference type="KEGG" id="stri:C7M71_004625"/>